<comment type="caution">
    <text evidence="9">The sequence shown here is derived from an EMBL/GenBank/DDBJ whole genome shotgun (WGS) entry which is preliminary data.</text>
</comment>
<organism evidence="9 10">
    <name type="scientific">Gleimia hominis</name>
    <dbReference type="NCBI Taxonomy" id="595468"/>
    <lineage>
        <taxon>Bacteria</taxon>
        <taxon>Bacillati</taxon>
        <taxon>Actinomycetota</taxon>
        <taxon>Actinomycetes</taxon>
        <taxon>Actinomycetales</taxon>
        <taxon>Actinomycetaceae</taxon>
        <taxon>Gleimia</taxon>
    </lineage>
</organism>
<comment type="subcellular location">
    <subcellularLocation>
        <location evidence="1 7">Cell membrane</location>
        <topology evidence="1 7">Multi-pass membrane protein</topology>
    </subcellularLocation>
</comment>
<dbReference type="PROSITE" id="PS50928">
    <property type="entry name" value="ABC_TM1"/>
    <property type="match status" value="1"/>
</dbReference>
<dbReference type="CDD" id="cd06261">
    <property type="entry name" value="TM_PBP2"/>
    <property type="match status" value="1"/>
</dbReference>
<evidence type="ECO:0000256" key="2">
    <source>
        <dbReference type="ARBA" id="ARBA00022448"/>
    </source>
</evidence>
<feature type="transmembrane region" description="Helical" evidence="7">
    <location>
        <begin position="290"/>
        <end position="313"/>
    </location>
</feature>
<feature type="domain" description="ABC transmembrane type-1" evidence="8">
    <location>
        <begin position="95"/>
        <end position="313"/>
    </location>
</feature>
<evidence type="ECO:0000256" key="3">
    <source>
        <dbReference type="ARBA" id="ARBA00022475"/>
    </source>
</evidence>
<dbReference type="PANTHER" id="PTHR30193">
    <property type="entry name" value="ABC TRANSPORTER PERMEASE PROTEIN"/>
    <property type="match status" value="1"/>
</dbReference>
<comment type="similarity">
    <text evidence="7">Belongs to the binding-protein-dependent transport system permease family.</text>
</comment>
<dbReference type="InterPro" id="IPR051393">
    <property type="entry name" value="ABC_transporter_permease"/>
</dbReference>
<keyword evidence="2 7" id="KW-0813">Transport</keyword>
<dbReference type="InterPro" id="IPR035906">
    <property type="entry name" value="MetI-like_sf"/>
</dbReference>
<reference evidence="9 10" key="1">
    <citation type="submission" date="2023-06" db="EMBL/GenBank/DDBJ databases">
        <title>Draft genome sequence of Gleimia hominis type strain CCUG 57540T.</title>
        <authorList>
            <person name="Salva-Serra F."/>
            <person name="Cardew S."/>
            <person name="Jensie Markopoulos S."/>
            <person name="Ohlen M."/>
            <person name="Inganas E."/>
            <person name="Svensson-Stadler L."/>
            <person name="Moore E.R.B."/>
        </authorList>
    </citation>
    <scope>NUCLEOTIDE SEQUENCE [LARGE SCALE GENOMIC DNA]</scope>
    <source>
        <strain evidence="9 10">CCUG 57540</strain>
    </source>
</reference>
<dbReference type="InterPro" id="IPR000515">
    <property type="entry name" value="MetI-like"/>
</dbReference>
<dbReference type="PANTHER" id="PTHR30193:SF42">
    <property type="entry name" value="ABC TRANSPORTER PERMEASE PROTEIN"/>
    <property type="match status" value="1"/>
</dbReference>
<dbReference type="EMBL" id="JASXSX010000004">
    <property type="protein sequence ID" value="MDT3767978.1"/>
    <property type="molecule type" value="Genomic_DNA"/>
</dbReference>
<evidence type="ECO:0000256" key="6">
    <source>
        <dbReference type="ARBA" id="ARBA00023136"/>
    </source>
</evidence>
<protein>
    <submittedName>
        <fullName evidence="9">Sugar ABC transporter permease</fullName>
    </submittedName>
</protein>
<evidence type="ECO:0000313" key="9">
    <source>
        <dbReference type="EMBL" id="MDT3767978.1"/>
    </source>
</evidence>
<feature type="transmembrane region" description="Helical" evidence="7">
    <location>
        <begin position="232"/>
        <end position="255"/>
    </location>
</feature>
<sequence length="320" mass="35583">MTHTAKTKATKTRPRARHRITFSQWIRKFGPPILLILPSILLVGFFVYGLIGHNFYMSMIDAHTVAQSTGAKASSFIGFENYKELFADADFRHSLKNLVLLTVAFLAGTLILGFLWAWILEKPIKGEGIFRSIFLFPMAVSFIASGVVWKWLLNSGQGEQASGLNRLFQILGLDFLQNQWTANISFGILAIAIPAIWQLSGYVMALFLAGFRGIPDDLREAARVDGASEWQIYKQIIFPQLAPVALSAVIIIGHMSLKSFDLIMSITDQRTFSTKVPAIDMFNYMTDGDYSMSAAVGAVLLILVALAIIPYLIHDARSDR</sequence>
<dbReference type="SUPFAM" id="SSF161098">
    <property type="entry name" value="MetI-like"/>
    <property type="match status" value="1"/>
</dbReference>
<proteinExistence type="inferred from homology"/>
<keyword evidence="5 7" id="KW-1133">Transmembrane helix</keyword>
<dbReference type="RefSeq" id="WP_102216629.1">
    <property type="nucleotide sequence ID" value="NZ_CP126963.1"/>
</dbReference>
<evidence type="ECO:0000256" key="4">
    <source>
        <dbReference type="ARBA" id="ARBA00022692"/>
    </source>
</evidence>
<feature type="transmembrane region" description="Helical" evidence="7">
    <location>
        <begin position="132"/>
        <end position="152"/>
    </location>
</feature>
<gene>
    <name evidence="9" type="ORF">QS713_07900</name>
</gene>
<evidence type="ECO:0000313" key="10">
    <source>
        <dbReference type="Proteomes" id="UP001247542"/>
    </source>
</evidence>
<keyword evidence="10" id="KW-1185">Reference proteome</keyword>
<evidence type="ECO:0000256" key="5">
    <source>
        <dbReference type="ARBA" id="ARBA00022989"/>
    </source>
</evidence>
<dbReference type="Proteomes" id="UP001247542">
    <property type="component" value="Unassembled WGS sequence"/>
</dbReference>
<dbReference type="Gene3D" id="1.10.3720.10">
    <property type="entry name" value="MetI-like"/>
    <property type="match status" value="1"/>
</dbReference>
<evidence type="ECO:0000259" key="8">
    <source>
        <dbReference type="PROSITE" id="PS50928"/>
    </source>
</evidence>
<evidence type="ECO:0000256" key="1">
    <source>
        <dbReference type="ARBA" id="ARBA00004651"/>
    </source>
</evidence>
<evidence type="ECO:0000256" key="7">
    <source>
        <dbReference type="RuleBase" id="RU363032"/>
    </source>
</evidence>
<dbReference type="Pfam" id="PF00528">
    <property type="entry name" value="BPD_transp_1"/>
    <property type="match status" value="1"/>
</dbReference>
<feature type="transmembrane region" description="Helical" evidence="7">
    <location>
        <begin position="29"/>
        <end position="51"/>
    </location>
</feature>
<name>A0ABU3IC81_9ACTO</name>
<feature type="transmembrane region" description="Helical" evidence="7">
    <location>
        <begin position="184"/>
        <end position="211"/>
    </location>
</feature>
<keyword evidence="4 7" id="KW-0812">Transmembrane</keyword>
<feature type="transmembrane region" description="Helical" evidence="7">
    <location>
        <begin position="98"/>
        <end position="120"/>
    </location>
</feature>
<accession>A0ABU3IC81</accession>
<keyword evidence="6 7" id="KW-0472">Membrane</keyword>
<keyword evidence="3" id="KW-1003">Cell membrane</keyword>